<evidence type="ECO:0000256" key="1">
    <source>
        <dbReference type="SAM" id="Phobius"/>
    </source>
</evidence>
<keyword evidence="3" id="KW-1185">Reference proteome</keyword>
<gene>
    <name evidence="2" type="ORF">GCM10009750_37330</name>
</gene>
<name>A0ABP4Z9I5_9MICO</name>
<sequence length="232" mass="24861">MELDWVMLNRLPSFRDPAPILARRLVQLYVGLLLYGIAIALIVRAELGVAPWDVLTQGISKQTGLNFGLVTVITSAFVLLLWIPIRQKPGFGTIMNALLVGPAADLGHWLIPSGLDLWARILLLPAGILLLALATGLYIGAQFGPGPRDGLMTGLHRRTGWRIWIVRTSIEVVVLGAGWLLGGDVGIGTVAFALLIGPLCGYAIPMFAIRRAPLETTDVGASGEREPIASTT</sequence>
<protein>
    <submittedName>
        <fullName evidence="2">Membrane protein</fullName>
    </submittedName>
</protein>
<dbReference type="RefSeq" id="WP_246205821.1">
    <property type="nucleotide sequence ID" value="NZ_BAAANK010000016.1"/>
</dbReference>
<feature type="transmembrane region" description="Helical" evidence="1">
    <location>
        <begin position="187"/>
        <end position="209"/>
    </location>
</feature>
<dbReference type="Pfam" id="PF19700">
    <property type="entry name" value="DUF6198"/>
    <property type="match status" value="1"/>
</dbReference>
<dbReference type="PANTHER" id="PTHR40078:SF1">
    <property type="entry name" value="INTEGRAL MEMBRANE PROTEIN"/>
    <property type="match status" value="1"/>
</dbReference>
<feature type="transmembrane region" description="Helical" evidence="1">
    <location>
        <begin position="161"/>
        <end position="181"/>
    </location>
</feature>
<keyword evidence="1" id="KW-0812">Transmembrane</keyword>
<comment type="caution">
    <text evidence="2">The sequence shown here is derived from an EMBL/GenBank/DDBJ whole genome shotgun (WGS) entry which is preliminary data.</text>
</comment>
<feature type="transmembrane region" description="Helical" evidence="1">
    <location>
        <begin position="63"/>
        <end position="83"/>
    </location>
</feature>
<feature type="transmembrane region" description="Helical" evidence="1">
    <location>
        <begin position="21"/>
        <end position="43"/>
    </location>
</feature>
<reference evidence="3" key="1">
    <citation type="journal article" date="2019" name="Int. J. Syst. Evol. Microbiol.">
        <title>The Global Catalogue of Microorganisms (GCM) 10K type strain sequencing project: providing services to taxonomists for standard genome sequencing and annotation.</title>
        <authorList>
            <consortium name="The Broad Institute Genomics Platform"/>
            <consortium name="The Broad Institute Genome Sequencing Center for Infectious Disease"/>
            <person name="Wu L."/>
            <person name="Ma J."/>
        </authorList>
    </citation>
    <scope>NUCLEOTIDE SEQUENCE [LARGE SCALE GENOMIC DNA]</scope>
    <source>
        <strain evidence="3">JCM 14323</strain>
    </source>
</reference>
<dbReference type="InterPro" id="IPR038750">
    <property type="entry name" value="YczE/YyaS-like"/>
</dbReference>
<proteinExistence type="predicted"/>
<dbReference type="EMBL" id="BAAANK010000016">
    <property type="protein sequence ID" value="GAA1847429.1"/>
    <property type="molecule type" value="Genomic_DNA"/>
</dbReference>
<feature type="transmembrane region" description="Helical" evidence="1">
    <location>
        <begin position="117"/>
        <end position="140"/>
    </location>
</feature>
<organism evidence="2 3">
    <name type="scientific">Agromyces salentinus</name>
    <dbReference type="NCBI Taxonomy" id="269421"/>
    <lineage>
        <taxon>Bacteria</taxon>
        <taxon>Bacillati</taxon>
        <taxon>Actinomycetota</taxon>
        <taxon>Actinomycetes</taxon>
        <taxon>Micrococcales</taxon>
        <taxon>Microbacteriaceae</taxon>
        <taxon>Agromyces</taxon>
    </lineage>
</organism>
<dbReference type="Proteomes" id="UP001501746">
    <property type="component" value="Unassembled WGS sequence"/>
</dbReference>
<accession>A0ABP4Z9I5</accession>
<dbReference type="PANTHER" id="PTHR40078">
    <property type="entry name" value="INTEGRAL MEMBRANE PROTEIN-RELATED"/>
    <property type="match status" value="1"/>
</dbReference>
<evidence type="ECO:0000313" key="2">
    <source>
        <dbReference type="EMBL" id="GAA1847429.1"/>
    </source>
</evidence>
<keyword evidence="1" id="KW-1133">Transmembrane helix</keyword>
<keyword evidence="1" id="KW-0472">Membrane</keyword>
<evidence type="ECO:0000313" key="3">
    <source>
        <dbReference type="Proteomes" id="UP001501746"/>
    </source>
</evidence>